<dbReference type="GO" id="GO:0016887">
    <property type="term" value="F:ATP hydrolysis activity"/>
    <property type="evidence" value="ECO:0007669"/>
    <property type="project" value="InterPro"/>
</dbReference>
<keyword evidence="2" id="KW-0547">Nucleotide-binding</keyword>
<evidence type="ECO:0000256" key="4">
    <source>
        <dbReference type="SAM" id="MobiDB-lite"/>
    </source>
</evidence>
<evidence type="ECO:0000259" key="5">
    <source>
        <dbReference type="PROSITE" id="PS50893"/>
    </source>
</evidence>
<dbReference type="SMART" id="SM00382">
    <property type="entry name" value="AAA"/>
    <property type="match status" value="2"/>
</dbReference>
<name>A0A443VRD0_RAOPL</name>
<dbReference type="InterPro" id="IPR003439">
    <property type="entry name" value="ABC_transporter-like_ATP-bd"/>
</dbReference>
<dbReference type="InterPro" id="IPR017871">
    <property type="entry name" value="ABC_transporter-like_CS"/>
</dbReference>
<keyword evidence="3 6" id="KW-0067">ATP-binding</keyword>
<evidence type="ECO:0000256" key="2">
    <source>
        <dbReference type="ARBA" id="ARBA00022741"/>
    </source>
</evidence>
<dbReference type="Pfam" id="PF00005">
    <property type="entry name" value="ABC_tran"/>
    <property type="match status" value="2"/>
</dbReference>
<dbReference type="PANTHER" id="PTHR19211:SF6">
    <property type="entry name" value="BLL7188 PROTEIN"/>
    <property type="match status" value="1"/>
</dbReference>
<keyword evidence="1" id="KW-0677">Repeat</keyword>
<proteinExistence type="predicted"/>
<gene>
    <name evidence="6" type="ORF">DN603_06615</name>
</gene>
<dbReference type="InterPro" id="IPR050611">
    <property type="entry name" value="ABCF"/>
</dbReference>
<evidence type="ECO:0000256" key="1">
    <source>
        <dbReference type="ARBA" id="ARBA00022737"/>
    </source>
</evidence>
<sequence length="539" mass="58756">MAHCAQSPSFILHQVICQFATGETLFGPLNISLENSLCGLVGRNGVGKTRLLRLLAGIDAPSGGHIERPVSLACVAQQQTITPQTTLAALLGYGPHFAALQRLGRGEALADDVDCLEGFWDLPDRLSAGFRQAGLADFDPDRPASSLSGGERVKALLCGAFLSAADYLLLDEPTNHLDRQGRDWLYHQLECWSGGALIASHDRALLARMSRILELTPGALRSYGGNYADYQQQRDAEQQAARAALDHAATERRRTRARMQKEHDASQRRSAQTLRVVDTLNIASFERVKYKGAAKERPGALHRQHREQNSALNAAVVQARERVEEDAAVMFTLPGSQVAAGKQVLVLEALQLAFSAMPPLDWRLDGPLRVALRGPNGCGKTTLLKTLIGLESPLSGECRMSVHAAWLDQHLTQLDLSLSVMAHLNLDDTPLEAGVLRSRLARLQLGADKINLPLSALSGGERLKAALACVLWRREAAQLLLLDEPTNHLDLASVRAIESALATFPGAMIVVSHDEDFLRGLRLTHSLTWQEDGWHFSAL</sequence>
<dbReference type="PROSITE" id="PS00211">
    <property type="entry name" value="ABC_TRANSPORTER_1"/>
    <property type="match status" value="1"/>
</dbReference>
<feature type="region of interest" description="Disordered" evidence="4">
    <location>
        <begin position="248"/>
        <end position="270"/>
    </location>
</feature>
<comment type="caution">
    <text evidence="6">The sequence shown here is derived from an EMBL/GenBank/DDBJ whole genome shotgun (WGS) entry which is preliminary data.</text>
</comment>
<dbReference type="Proteomes" id="UP000288843">
    <property type="component" value="Unassembled WGS sequence"/>
</dbReference>
<dbReference type="InterPro" id="IPR003593">
    <property type="entry name" value="AAA+_ATPase"/>
</dbReference>
<evidence type="ECO:0000313" key="7">
    <source>
        <dbReference type="Proteomes" id="UP000288843"/>
    </source>
</evidence>
<feature type="domain" description="ABC transporter" evidence="5">
    <location>
        <begin position="10"/>
        <end position="242"/>
    </location>
</feature>
<dbReference type="PROSITE" id="PS50893">
    <property type="entry name" value="ABC_TRANSPORTER_2"/>
    <property type="match status" value="1"/>
</dbReference>
<dbReference type="RefSeq" id="WP_064794032.1">
    <property type="nucleotide sequence ID" value="NZ_BIIS01000007.1"/>
</dbReference>
<dbReference type="Gene3D" id="3.40.50.300">
    <property type="entry name" value="P-loop containing nucleotide triphosphate hydrolases"/>
    <property type="match status" value="2"/>
</dbReference>
<dbReference type="GO" id="GO:0005524">
    <property type="term" value="F:ATP binding"/>
    <property type="evidence" value="ECO:0007669"/>
    <property type="project" value="UniProtKB-KW"/>
</dbReference>
<reference evidence="6 7" key="1">
    <citation type="submission" date="2018-06" db="EMBL/GenBank/DDBJ databases">
        <title>Carbapenemase-producing Enterobacteriaceae present in wastewater treatment plant effluent and nearby surface waters in the US.</title>
        <authorList>
            <person name="Mathys D.A."/>
            <person name="Mollenkopf D.F."/>
            <person name="Feicht S.M."/>
            <person name="Adams R.J."/>
            <person name="Albers A.L."/>
            <person name="Stuever D.M."/>
            <person name="Daniels J.B."/>
            <person name="Wittum T.E."/>
        </authorList>
    </citation>
    <scope>NUCLEOTIDE SEQUENCE [LARGE SCALE GENOMIC DNA]</scope>
    <source>
        <strain evidence="6 7">GEO_47_Down_B</strain>
    </source>
</reference>
<protein>
    <submittedName>
        <fullName evidence="6">ATP-binding cassette domain-containing protein</fullName>
    </submittedName>
</protein>
<accession>A0A443VRD0</accession>
<dbReference type="PANTHER" id="PTHR19211">
    <property type="entry name" value="ATP-BINDING TRANSPORT PROTEIN-RELATED"/>
    <property type="match status" value="1"/>
</dbReference>
<evidence type="ECO:0000256" key="3">
    <source>
        <dbReference type="ARBA" id="ARBA00022840"/>
    </source>
</evidence>
<dbReference type="AlphaFoldDB" id="A0A443VRD0"/>
<evidence type="ECO:0000313" key="6">
    <source>
        <dbReference type="EMBL" id="RWT24461.1"/>
    </source>
</evidence>
<dbReference type="InterPro" id="IPR027417">
    <property type="entry name" value="P-loop_NTPase"/>
</dbReference>
<dbReference type="EMBL" id="QKOX01000005">
    <property type="protein sequence ID" value="RWT24461.1"/>
    <property type="molecule type" value="Genomic_DNA"/>
</dbReference>
<dbReference type="SUPFAM" id="SSF52540">
    <property type="entry name" value="P-loop containing nucleoside triphosphate hydrolases"/>
    <property type="match status" value="2"/>
</dbReference>
<organism evidence="6 7">
    <name type="scientific">Raoultella planticola</name>
    <name type="common">Klebsiella planticola</name>
    <dbReference type="NCBI Taxonomy" id="575"/>
    <lineage>
        <taxon>Bacteria</taxon>
        <taxon>Pseudomonadati</taxon>
        <taxon>Pseudomonadota</taxon>
        <taxon>Gammaproteobacteria</taxon>
        <taxon>Enterobacterales</taxon>
        <taxon>Enterobacteriaceae</taxon>
        <taxon>Klebsiella/Raoultella group</taxon>
        <taxon>Raoultella</taxon>
    </lineage>
</organism>